<dbReference type="SUPFAM" id="SSF50346">
    <property type="entry name" value="PRC-barrel domain"/>
    <property type="match status" value="2"/>
</dbReference>
<dbReference type="Pfam" id="PF05239">
    <property type="entry name" value="PRC"/>
    <property type="match status" value="2"/>
</dbReference>
<feature type="domain" description="PRC-barrel" evidence="1">
    <location>
        <begin position="79"/>
        <end position="148"/>
    </location>
</feature>
<dbReference type="OrthoDB" id="1707618at2"/>
<evidence type="ECO:0000313" key="3">
    <source>
        <dbReference type="Proteomes" id="UP000238916"/>
    </source>
</evidence>
<sequence length="162" mass="17817">MRRAREIIGLPVLDLKSGDSIGWVQDLVLDNDKDKVVGILLEGGHFFQSSKGIPRQVIVAVGKDALTICENTTEELKGIRWSDKVGNEVYTQGGDARGTIEDVFIDDSVEKIVGFEVSDGLFADLLYGRGTIFRPHVMIDGKDILIVDNQVSPLDQTNEGSW</sequence>
<reference evidence="3" key="1">
    <citation type="submission" date="2018-02" db="EMBL/GenBank/DDBJ databases">
        <authorList>
            <person name="Hausmann B."/>
        </authorList>
    </citation>
    <scope>NUCLEOTIDE SEQUENCE [LARGE SCALE GENOMIC DNA]</scope>
    <source>
        <strain evidence="3">Peat soil MAG SbF1</strain>
    </source>
</reference>
<dbReference type="EMBL" id="OMOF01000512">
    <property type="protein sequence ID" value="SPF52079.1"/>
    <property type="molecule type" value="Genomic_DNA"/>
</dbReference>
<accession>A0A2U3LJR4</accession>
<dbReference type="InterPro" id="IPR027275">
    <property type="entry name" value="PRC-brl_dom"/>
</dbReference>
<protein>
    <submittedName>
        <fullName evidence="2">PRC-barrel domain protein</fullName>
    </submittedName>
</protein>
<gene>
    <name evidence="2" type="ORF">SBF1_560011</name>
</gene>
<dbReference type="InterPro" id="IPR011033">
    <property type="entry name" value="PRC_barrel-like_sf"/>
</dbReference>
<dbReference type="Proteomes" id="UP000238916">
    <property type="component" value="Unassembled WGS sequence"/>
</dbReference>
<organism evidence="2 3">
    <name type="scientific">Candidatus Desulfosporosinus infrequens</name>
    <dbReference type="NCBI Taxonomy" id="2043169"/>
    <lineage>
        <taxon>Bacteria</taxon>
        <taxon>Bacillati</taxon>
        <taxon>Bacillota</taxon>
        <taxon>Clostridia</taxon>
        <taxon>Eubacteriales</taxon>
        <taxon>Desulfitobacteriaceae</taxon>
        <taxon>Desulfosporosinus</taxon>
    </lineage>
</organism>
<name>A0A2U3LJR4_9FIRM</name>
<dbReference type="Gene3D" id="2.30.30.240">
    <property type="entry name" value="PRC-barrel domain"/>
    <property type="match status" value="1"/>
</dbReference>
<evidence type="ECO:0000259" key="1">
    <source>
        <dbReference type="Pfam" id="PF05239"/>
    </source>
</evidence>
<evidence type="ECO:0000313" key="2">
    <source>
        <dbReference type="EMBL" id="SPF52079.1"/>
    </source>
</evidence>
<dbReference type="AlphaFoldDB" id="A0A2U3LJR4"/>
<proteinExistence type="predicted"/>
<feature type="domain" description="PRC-barrel" evidence="1">
    <location>
        <begin position="2"/>
        <end position="67"/>
    </location>
</feature>